<evidence type="ECO:0008006" key="3">
    <source>
        <dbReference type="Google" id="ProtNLM"/>
    </source>
</evidence>
<proteinExistence type="predicted"/>
<evidence type="ECO:0000313" key="1">
    <source>
        <dbReference type="EMBL" id="MDQ0687317.1"/>
    </source>
</evidence>
<organism evidence="1 2">
    <name type="scientific">Streptomyces achromogenes</name>
    <dbReference type="NCBI Taxonomy" id="67255"/>
    <lineage>
        <taxon>Bacteria</taxon>
        <taxon>Bacillati</taxon>
        <taxon>Actinomycetota</taxon>
        <taxon>Actinomycetes</taxon>
        <taxon>Kitasatosporales</taxon>
        <taxon>Streptomycetaceae</taxon>
        <taxon>Streptomyces</taxon>
    </lineage>
</organism>
<evidence type="ECO:0000313" key="2">
    <source>
        <dbReference type="Proteomes" id="UP001243364"/>
    </source>
</evidence>
<dbReference type="EMBL" id="JAUSYA010000001">
    <property type="protein sequence ID" value="MDQ0687317.1"/>
    <property type="molecule type" value="Genomic_DNA"/>
</dbReference>
<accession>A0ABU0Q9H6</accession>
<name>A0ABU0Q9H6_STRAH</name>
<sequence length="39" mass="4633">MFWRARAQALYEKWGYEKQDEAKPSDDSPLYAVMVKRPA</sequence>
<gene>
    <name evidence="1" type="ORF">QFZ56_006280</name>
</gene>
<keyword evidence="2" id="KW-1185">Reference proteome</keyword>
<comment type="caution">
    <text evidence="1">The sequence shown here is derived from an EMBL/GenBank/DDBJ whole genome shotgun (WGS) entry which is preliminary data.</text>
</comment>
<reference evidence="1 2" key="1">
    <citation type="submission" date="2023-07" db="EMBL/GenBank/DDBJ databases">
        <title>Comparative genomics of wheat-associated soil bacteria to identify genetic determinants of phenazine resistance.</title>
        <authorList>
            <person name="Mouncey N."/>
        </authorList>
    </citation>
    <scope>NUCLEOTIDE SEQUENCE [LARGE SCALE GENOMIC DNA]</scope>
    <source>
        <strain evidence="1 2">W4I19-2</strain>
    </source>
</reference>
<dbReference type="Proteomes" id="UP001243364">
    <property type="component" value="Unassembled WGS sequence"/>
</dbReference>
<protein>
    <recommendedName>
        <fullName evidence="3">Acetyltransferase</fullName>
    </recommendedName>
</protein>